<reference evidence="2 3" key="1">
    <citation type="journal article" date="2014" name="Int. J. Syst. Evol. Microbiol.">
        <title>Oceanisphaera profunda sp. nov., a marine bacterium isolated from deep-sea sediment, and emended description of the genus Oceanisphaera.</title>
        <authorList>
            <person name="Xu Z."/>
            <person name="Zhang X.Y."/>
            <person name="Su H.N."/>
            <person name="Yu Z.C."/>
            <person name="Liu C."/>
            <person name="Li H."/>
            <person name="Chen X.L."/>
            <person name="Song X.Y."/>
            <person name="Xie B.B."/>
            <person name="Qin Q.L."/>
            <person name="Zhou B.C."/>
            <person name="Shi M."/>
            <person name="Huang Y."/>
            <person name="Zhang Y.Z."/>
        </authorList>
    </citation>
    <scope>NUCLEOTIDE SEQUENCE [LARGE SCALE GENOMIC DNA]</scope>
    <source>
        <strain evidence="2 3">SM1222</strain>
    </source>
</reference>
<proteinExistence type="predicted"/>
<name>A0A1Y0D7Z1_9GAMM</name>
<evidence type="ECO:0000313" key="2">
    <source>
        <dbReference type="EMBL" id="ART83327.1"/>
    </source>
</evidence>
<dbReference type="KEGG" id="opf:CBP31_12425"/>
<dbReference type="PROSITE" id="PS51257">
    <property type="entry name" value="PROKAR_LIPOPROTEIN"/>
    <property type="match status" value="1"/>
</dbReference>
<feature type="signal peptide" evidence="1">
    <location>
        <begin position="1"/>
        <end position="22"/>
    </location>
</feature>
<accession>A0A1Y0D7Z1</accession>
<evidence type="ECO:0000313" key="3">
    <source>
        <dbReference type="Proteomes" id="UP000243937"/>
    </source>
</evidence>
<keyword evidence="1" id="KW-0732">Signal</keyword>
<evidence type="ECO:0008006" key="4">
    <source>
        <dbReference type="Google" id="ProtNLM"/>
    </source>
</evidence>
<feature type="chain" id="PRO_5012891905" description="Lipoprotein" evidence="1">
    <location>
        <begin position="23"/>
        <end position="121"/>
    </location>
</feature>
<dbReference type="EMBL" id="CP021377">
    <property type="protein sequence ID" value="ART83327.1"/>
    <property type="molecule type" value="Genomic_DNA"/>
</dbReference>
<evidence type="ECO:0000256" key="1">
    <source>
        <dbReference type="SAM" id="SignalP"/>
    </source>
</evidence>
<organism evidence="2 3">
    <name type="scientific">Oceanisphaera profunda</name>
    <dbReference type="NCBI Taxonomy" id="1416627"/>
    <lineage>
        <taxon>Bacteria</taxon>
        <taxon>Pseudomonadati</taxon>
        <taxon>Pseudomonadota</taxon>
        <taxon>Gammaproteobacteria</taxon>
        <taxon>Aeromonadales</taxon>
        <taxon>Aeromonadaceae</taxon>
        <taxon>Oceanisphaera</taxon>
    </lineage>
</organism>
<sequence length="121" mass="12925">MKHRLLLSGLGVLLALSGCSEPATEVACDAPATIKLVKESVNSVLLMQTGADDSVEFAYELTAIDTQETNTETGALVCSADLAVTIKDENLNDTLNTAINYSVELNEADKTLYVKVFENTP</sequence>
<dbReference type="RefSeq" id="WP_087037757.1">
    <property type="nucleotide sequence ID" value="NZ_CP021377.1"/>
</dbReference>
<keyword evidence="3" id="KW-1185">Reference proteome</keyword>
<gene>
    <name evidence="2" type="ORF">CBP31_12425</name>
</gene>
<protein>
    <recommendedName>
        <fullName evidence="4">Lipoprotein</fullName>
    </recommendedName>
</protein>
<dbReference type="AlphaFoldDB" id="A0A1Y0D7Z1"/>
<dbReference type="Proteomes" id="UP000243937">
    <property type="component" value="Chromosome"/>
</dbReference>